<evidence type="ECO:0000256" key="1">
    <source>
        <dbReference type="SAM" id="MobiDB-lite"/>
    </source>
</evidence>
<dbReference type="SUPFAM" id="SSF53335">
    <property type="entry name" value="S-adenosyl-L-methionine-dependent methyltransferases"/>
    <property type="match status" value="1"/>
</dbReference>
<evidence type="ECO:0000313" key="4">
    <source>
        <dbReference type="Proteomes" id="UP000578531"/>
    </source>
</evidence>
<keyword evidence="4" id="KW-1185">Reference proteome</keyword>
<dbReference type="AlphaFoldDB" id="A0A8H6FUY2"/>
<protein>
    <recommendedName>
        <fullName evidence="2">Ribosomal RNA methyltransferase FtsJ domain-containing protein</fullName>
    </recommendedName>
</protein>
<evidence type="ECO:0000259" key="2">
    <source>
        <dbReference type="Pfam" id="PF01728"/>
    </source>
</evidence>
<dbReference type="RefSeq" id="XP_037164592.1">
    <property type="nucleotide sequence ID" value="XM_037308326.1"/>
</dbReference>
<accession>A0A8H6FUY2</accession>
<dbReference type="InterPro" id="IPR002877">
    <property type="entry name" value="RNA_MeTrfase_FtsJ_dom"/>
</dbReference>
<comment type="caution">
    <text evidence="3">The sequence shown here is derived from an EMBL/GenBank/DDBJ whole genome shotgun (WGS) entry which is preliminary data.</text>
</comment>
<proteinExistence type="predicted"/>
<evidence type="ECO:0000313" key="3">
    <source>
        <dbReference type="EMBL" id="KAF6235221.1"/>
    </source>
</evidence>
<dbReference type="Pfam" id="PF01728">
    <property type="entry name" value="FtsJ"/>
    <property type="match status" value="1"/>
</dbReference>
<dbReference type="Proteomes" id="UP000578531">
    <property type="component" value="Unassembled WGS sequence"/>
</dbReference>
<gene>
    <name evidence="3" type="ORF">HO173_006415</name>
</gene>
<dbReference type="OrthoDB" id="417125at2759"/>
<dbReference type="GO" id="GO:0032259">
    <property type="term" value="P:methylation"/>
    <property type="evidence" value="ECO:0007669"/>
    <property type="project" value="InterPro"/>
</dbReference>
<organism evidence="3 4">
    <name type="scientific">Letharia columbiana</name>
    <dbReference type="NCBI Taxonomy" id="112416"/>
    <lineage>
        <taxon>Eukaryota</taxon>
        <taxon>Fungi</taxon>
        <taxon>Dikarya</taxon>
        <taxon>Ascomycota</taxon>
        <taxon>Pezizomycotina</taxon>
        <taxon>Lecanoromycetes</taxon>
        <taxon>OSLEUM clade</taxon>
        <taxon>Lecanoromycetidae</taxon>
        <taxon>Lecanorales</taxon>
        <taxon>Lecanorineae</taxon>
        <taxon>Parmeliaceae</taxon>
        <taxon>Letharia</taxon>
    </lineage>
</organism>
<sequence>MGDNLANTVPLINDTRSRESDPPDRLISTFLIAHSRIFRELAELREEGWNNPRGDKHFQKQRRDADEASYSVRKGFYNLMQRIGDELQAASGALSLPGPHAEVLDICMAPGGYSASALKYSPHACVSGITLPESLGGHQLLIPNGRIDPRVDVQLADITMLTAEYGVTDIPEGHPDVLNFSLERPWATKSFDLVFCDGQVLRTHAPHIASYRQRREAGRLSCSQLILAMQRIKPGGTFIVLLHKVELWRTMKLLSLFDAISQIELFKPVTSHKTRGSFYLIAKNVQPHHPEALAAINEWKAAWKNATFPVSTDEDCQNPPDFVEEHVQEEEVSGLLASFGERLIELGEPVWQIQKNALRGARWFKDKEVKPAGTSAGQVGVPASPASAHPINVSSMMGNLQLGR</sequence>
<dbReference type="InterPro" id="IPR029063">
    <property type="entry name" value="SAM-dependent_MTases_sf"/>
</dbReference>
<feature type="region of interest" description="Disordered" evidence="1">
    <location>
        <begin position="1"/>
        <end position="22"/>
    </location>
</feature>
<dbReference type="GeneID" id="59288076"/>
<dbReference type="GO" id="GO:0008168">
    <property type="term" value="F:methyltransferase activity"/>
    <property type="evidence" value="ECO:0007669"/>
    <property type="project" value="InterPro"/>
</dbReference>
<reference evidence="3 4" key="1">
    <citation type="journal article" date="2020" name="Genomics">
        <title>Complete, high-quality genomes from long-read metagenomic sequencing of two wolf lichen thalli reveals enigmatic genome architecture.</title>
        <authorList>
            <person name="McKenzie S.K."/>
            <person name="Walston R.F."/>
            <person name="Allen J.L."/>
        </authorList>
    </citation>
    <scope>NUCLEOTIDE SEQUENCE [LARGE SCALE GENOMIC DNA]</scope>
    <source>
        <strain evidence="3">WasteWater2</strain>
    </source>
</reference>
<dbReference type="Gene3D" id="3.40.50.150">
    <property type="entry name" value="Vaccinia Virus protein VP39"/>
    <property type="match status" value="1"/>
</dbReference>
<dbReference type="EMBL" id="JACCJC010000025">
    <property type="protein sequence ID" value="KAF6235221.1"/>
    <property type="molecule type" value="Genomic_DNA"/>
</dbReference>
<name>A0A8H6FUY2_9LECA</name>
<feature type="domain" description="Ribosomal RNA methyltransferase FtsJ" evidence="2">
    <location>
        <begin position="99"/>
        <end position="284"/>
    </location>
</feature>